<dbReference type="OrthoDB" id="194358at2759"/>
<evidence type="ECO:0000256" key="6">
    <source>
        <dbReference type="PROSITE-ProRule" id="PRU00134"/>
    </source>
</evidence>
<dbReference type="Gene3D" id="6.10.140.2220">
    <property type="match status" value="1"/>
</dbReference>
<evidence type="ECO:0000259" key="7">
    <source>
        <dbReference type="PROSITE" id="PS50865"/>
    </source>
</evidence>
<dbReference type="Pfam" id="PF01753">
    <property type="entry name" value="zf-MYND"/>
    <property type="match status" value="1"/>
</dbReference>
<evidence type="ECO:0000256" key="2">
    <source>
        <dbReference type="ARBA" id="ARBA00022737"/>
    </source>
</evidence>
<reference evidence="8" key="1">
    <citation type="submission" date="2020-06" db="EMBL/GenBank/DDBJ databases">
        <authorList>
            <consortium name="Plant Systems Biology data submission"/>
        </authorList>
    </citation>
    <scope>NUCLEOTIDE SEQUENCE</scope>
    <source>
        <strain evidence="8">D6</strain>
    </source>
</reference>
<dbReference type="InterPro" id="IPR050776">
    <property type="entry name" value="Ank_Repeat/CDKN_Inhibitor"/>
</dbReference>
<dbReference type="PANTHER" id="PTHR24201:SF15">
    <property type="entry name" value="ANKYRIN REPEAT DOMAIN-CONTAINING PROTEIN 66"/>
    <property type="match status" value="1"/>
</dbReference>
<evidence type="ECO:0000256" key="3">
    <source>
        <dbReference type="ARBA" id="ARBA00022771"/>
    </source>
</evidence>
<dbReference type="GO" id="GO:0008270">
    <property type="term" value="F:zinc ion binding"/>
    <property type="evidence" value="ECO:0007669"/>
    <property type="project" value="UniProtKB-KW"/>
</dbReference>
<evidence type="ECO:0000256" key="1">
    <source>
        <dbReference type="ARBA" id="ARBA00022723"/>
    </source>
</evidence>
<evidence type="ECO:0000313" key="9">
    <source>
        <dbReference type="Proteomes" id="UP001153069"/>
    </source>
</evidence>
<organism evidence="8 9">
    <name type="scientific">Seminavis robusta</name>
    <dbReference type="NCBI Taxonomy" id="568900"/>
    <lineage>
        <taxon>Eukaryota</taxon>
        <taxon>Sar</taxon>
        <taxon>Stramenopiles</taxon>
        <taxon>Ochrophyta</taxon>
        <taxon>Bacillariophyta</taxon>
        <taxon>Bacillariophyceae</taxon>
        <taxon>Bacillariophycidae</taxon>
        <taxon>Naviculales</taxon>
        <taxon>Naviculaceae</taxon>
        <taxon>Seminavis</taxon>
    </lineage>
</organism>
<dbReference type="AlphaFoldDB" id="A0A9N8DVI4"/>
<keyword evidence="9" id="KW-1185">Reference proteome</keyword>
<keyword evidence="4" id="KW-0862">Zinc</keyword>
<dbReference type="InterPro" id="IPR002893">
    <property type="entry name" value="Znf_MYND"/>
</dbReference>
<dbReference type="Proteomes" id="UP001153069">
    <property type="component" value="Unassembled WGS sequence"/>
</dbReference>
<keyword evidence="1" id="KW-0479">Metal-binding</keyword>
<dbReference type="InterPro" id="IPR036770">
    <property type="entry name" value="Ankyrin_rpt-contain_sf"/>
</dbReference>
<keyword evidence="2" id="KW-0677">Repeat</keyword>
<evidence type="ECO:0000313" key="8">
    <source>
        <dbReference type="EMBL" id="CAB9507616.1"/>
    </source>
</evidence>
<dbReference type="PROSITE" id="PS01360">
    <property type="entry name" value="ZF_MYND_1"/>
    <property type="match status" value="1"/>
</dbReference>
<dbReference type="SUPFAM" id="SSF144232">
    <property type="entry name" value="HIT/MYND zinc finger-like"/>
    <property type="match status" value="1"/>
</dbReference>
<proteinExistence type="predicted"/>
<accession>A0A9N8DVI4</accession>
<evidence type="ECO:0000256" key="5">
    <source>
        <dbReference type="ARBA" id="ARBA00023043"/>
    </source>
</evidence>
<keyword evidence="3 6" id="KW-0863">Zinc-finger</keyword>
<gene>
    <name evidence="8" type="ORF">SEMRO_313_G114870.1</name>
</gene>
<dbReference type="PANTHER" id="PTHR24201">
    <property type="entry name" value="ANK_REP_REGION DOMAIN-CONTAINING PROTEIN"/>
    <property type="match status" value="1"/>
</dbReference>
<sequence>MTGQSGEPADFLLSSLLASSQNPQDLFSPPTLAENIPVARHTSNLKLDHEARQLLSQLKNAGSTMESSNLVKRLLQKAGTNCEINDADPYGDGDQTVVESSDSDRQILRELFSDGGDILLWLTMEFQKTTSTNSFLRNCVMGKPRAVEKELKMTPTLQGRMELLERRFTSMRLTPLVLTIAISKLPGFIQGCSGRPFEGMEHEEVVRILLQYGARPNSKDVVGKTACHYGAGSKATKDTMKLVDMCISATKTCSHVGKRVVLKGLSNDACNDMEGTLGGCISSNGRRVFYPLMEPAEEMAVKPENIFVSMEDDEQLCILDKSLRTTNLVDLQDRVGAISLHEVAMSDRRDVVKFLLKRSTKCLDIVDCSGYSPRRLLLTSFQGEHVVNDVFSAHVKTTTKKKEQKAANKEACANCGIIARDLGRQLLQCTKCLDSAYCSRKCQVSHWKKTHSKVCPDRERELGVVIGEAMPIPRGFFVGCNHYTQEEVEAWECKAPDGVHPGQTFWVKVQCEDGLDTSLLISDQTRACHLPLAVGSLGHEELVKCVSANPAFLGRKGYYRAKFNGEGQLVIFPHTSTVKKW</sequence>
<dbReference type="SUPFAM" id="SSF48403">
    <property type="entry name" value="Ankyrin repeat"/>
    <property type="match status" value="1"/>
</dbReference>
<dbReference type="EMBL" id="CAICTM010000312">
    <property type="protein sequence ID" value="CAB9507616.1"/>
    <property type="molecule type" value="Genomic_DNA"/>
</dbReference>
<comment type="caution">
    <text evidence="8">The sequence shown here is derived from an EMBL/GenBank/DDBJ whole genome shotgun (WGS) entry which is preliminary data.</text>
</comment>
<feature type="domain" description="MYND-type" evidence="7">
    <location>
        <begin position="412"/>
        <end position="455"/>
    </location>
</feature>
<dbReference type="PROSITE" id="PS50865">
    <property type="entry name" value="ZF_MYND_2"/>
    <property type="match status" value="1"/>
</dbReference>
<dbReference type="Gene3D" id="1.25.40.20">
    <property type="entry name" value="Ankyrin repeat-containing domain"/>
    <property type="match status" value="1"/>
</dbReference>
<protein>
    <submittedName>
        <fullName evidence="8">ANK</fullName>
    </submittedName>
</protein>
<name>A0A9N8DVI4_9STRA</name>
<evidence type="ECO:0000256" key="4">
    <source>
        <dbReference type="ARBA" id="ARBA00022833"/>
    </source>
</evidence>
<keyword evidence="5" id="KW-0040">ANK repeat</keyword>